<feature type="non-terminal residue" evidence="1">
    <location>
        <position position="86"/>
    </location>
</feature>
<reference evidence="1" key="1">
    <citation type="journal article" date="2014" name="Front. Microbiol.">
        <title>High frequency of phylogenetically diverse reductive dehalogenase-homologous genes in deep subseafloor sedimentary metagenomes.</title>
        <authorList>
            <person name="Kawai M."/>
            <person name="Futagami T."/>
            <person name="Toyoda A."/>
            <person name="Takaki Y."/>
            <person name="Nishi S."/>
            <person name="Hori S."/>
            <person name="Arai W."/>
            <person name="Tsubouchi T."/>
            <person name="Morono Y."/>
            <person name="Uchiyama I."/>
            <person name="Ito T."/>
            <person name="Fujiyama A."/>
            <person name="Inagaki F."/>
            <person name="Takami H."/>
        </authorList>
    </citation>
    <scope>NUCLEOTIDE SEQUENCE</scope>
    <source>
        <strain evidence="1">Expedition CK06-06</strain>
    </source>
</reference>
<evidence type="ECO:0000313" key="1">
    <source>
        <dbReference type="EMBL" id="GAH93824.1"/>
    </source>
</evidence>
<evidence type="ECO:0008006" key="2">
    <source>
        <dbReference type="Google" id="ProtNLM"/>
    </source>
</evidence>
<dbReference type="EMBL" id="BARV01000127">
    <property type="protein sequence ID" value="GAH93824.1"/>
    <property type="molecule type" value="Genomic_DNA"/>
</dbReference>
<organism evidence="1">
    <name type="scientific">marine sediment metagenome</name>
    <dbReference type="NCBI Taxonomy" id="412755"/>
    <lineage>
        <taxon>unclassified sequences</taxon>
        <taxon>metagenomes</taxon>
        <taxon>ecological metagenomes</taxon>
    </lineage>
</organism>
<name>X1KUI7_9ZZZZ</name>
<proteinExistence type="predicted"/>
<protein>
    <recommendedName>
        <fullName evidence="2">Integrase catalytic domain-containing protein</fullName>
    </recommendedName>
</protein>
<accession>X1KUI7</accession>
<dbReference type="AlphaFoldDB" id="X1KUI7"/>
<gene>
    <name evidence="1" type="ORF">S06H3_00655</name>
</gene>
<sequence>MDCRHAGLGGAIDDATGKVPYALFRDEEDAQGYVLLVRQIVAEHGIPEALYHDGHGIFERSKRELETIEEQLEGKRNPTQFGRIME</sequence>
<comment type="caution">
    <text evidence="1">The sequence shown here is derived from an EMBL/GenBank/DDBJ whole genome shotgun (WGS) entry which is preliminary data.</text>
</comment>